<organism evidence="2 3">
    <name type="scientific">Nocardioides kongjuensis</name>
    <dbReference type="NCBI Taxonomy" id="349522"/>
    <lineage>
        <taxon>Bacteria</taxon>
        <taxon>Bacillati</taxon>
        <taxon>Actinomycetota</taxon>
        <taxon>Actinomycetes</taxon>
        <taxon>Propionibacteriales</taxon>
        <taxon>Nocardioidaceae</taxon>
        <taxon>Nocardioides</taxon>
    </lineage>
</organism>
<dbReference type="Pfam" id="PF12697">
    <property type="entry name" value="Abhydrolase_6"/>
    <property type="match status" value="1"/>
</dbReference>
<dbReference type="AlphaFoldDB" id="A0A852R9T3"/>
<evidence type="ECO:0000313" key="3">
    <source>
        <dbReference type="Proteomes" id="UP000582231"/>
    </source>
</evidence>
<dbReference type="EMBL" id="JACCBF010000001">
    <property type="protein sequence ID" value="NYD31683.1"/>
    <property type="molecule type" value="Genomic_DNA"/>
</dbReference>
<dbReference type="InterPro" id="IPR029058">
    <property type="entry name" value="AB_hydrolase_fold"/>
</dbReference>
<sequence length="286" mass="30572">MSTSTVTAREAAEVAAANASGRQPIVFVHGLWLLQDSWDGWKAYVEERGYAAVAVDWPGDEPTYDAAHAHPDTLAGTSVPDVADHVEEVIEGLDRKPVVIGHSFGGLLAQIIAGRGLAAGTVAIDPAPSQGVLPLPFSALKASFPVLGNPLNRGRTVTLSFEEFRYGFANAVSEQEARELYRTFHTPAPGRPLFQAATANLNPWAKTKAAKTNADRGPLLVITGEKDHIVPFALANAAYKKQRRNQHHPTEIVEIPGVGHSLVIDSHWREVADASLAFLGRSGLGA</sequence>
<dbReference type="Proteomes" id="UP000582231">
    <property type="component" value="Unassembled WGS sequence"/>
</dbReference>
<dbReference type="PRINTS" id="PR00111">
    <property type="entry name" value="ABHYDROLASE"/>
</dbReference>
<dbReference type="Gene3D" id="3.40.50.1820">
    <property type="entry name" value="alpha/beta hydrolase"/>
    <property type="match status" value="1"/>
</dbReference>
<dbReference type="SUPFAM" id="SSF53474">
    <property type="entry name" value="alpha/beta-Hydrolases"/>
    <property type="match status" value="1"/>
</dbReference>
<dbReference type="GO" id="GO:0003824">
    <property type="term" value="F:catalytic activity"/>
    <property type="evidence" value="ECO:0007669"/>
    <property type="project" value="UniProtKB-ARBA"/>
</dbReference>
<comment type="caution">
    <text evidence="2">The sequence shown here is derived from an EMBL/GenBank/DDBJ whole genome shotgun (WGS) entry which is preliminary data.</text>
</comment>
<name>A0A852R9T3_9ACTN</name>
<dbReference type="PANTHER" id="PTHR43194:SF2">
    <property type="entry name" value="PEROXISOMAL MEMBRANE PROTEIN LPX1"/>
    <property type="match status" value="1"/>
</dbReference>
<dbReference type="InterPro" id="IPR000073">
    <property type="entry name" value="AB_hydrolase_1"/>
</dbReference>
<dbReference type="InterPro" id="IPR050228">
    <property type="entry name" value="Carboxylesterase_BioH"/>
</dbReference>
<reference evidence="2 3" key="1">
    <citation type="submission" date="2020-07" db="EMBL/GenBank/DDBJ databases">
        <title>Sequencing the genomes of 1000 actinobacteria strains.</title>
        <authorList>
            <person name="Klenk H.-P."/>
        </authorList>
    </citation>
    <scope>NUCLEOTIDE SEQUENCE [LARGE SCALE GENOMIC DNA]</scope>
    <source>
        <strain evidence="2 3">DSM 19082</strain>
    </source>
</reference>
<protein>
    <submittedName>
        <fullName evidence="2">Pimeloyl-ACP methyl ester carboxylesterase</fullName>
    </submittedName>
</protein>
<keyword evidence="3" id="KW-1185">Reference proteome</keyword>
<proteinExistence type="predicted"/>
<feature type="domain" description="AB hydrolase-1" evidence="1">
    <location>
        <begin position="25"/>
        <end position="274"/>
    </location>
</feature>
<dbReference type="PANTHER" id="PTHR43194">
    <property type="entry name" value="HYDROLASE ALPHA/BETA FOLD FAMILY"/>
    <property type="match status" value="1"/>
</dbReference>
<dbReference type="RefSeq" id="WP_179727965.1">
    <property type="nucleotide sequence ID" value="NZ_BAABEF010000001.1"/>
</dbReference>
<accession>A0A852R9T3</accession>
<gene>
    <name evidence="2" type="ORF">BJ958_003229</name>
</gene>
<evidence type="ECO:0000313" key="2">
    <source>
        <dbReference type="EMBL" id="NYD31683.1"/>
    </source>
</evidence>
<evidence type="ECO:0000259" key="1">
    <source>
        <dbReference type="Pfam" id="PF12697"/>
    </source>
</evidence>